<dbReference type="AlphaFoldDB" id="A0A368HB78"/>
<protein>
    <submittedName>
        <fullName evidence="1">Uncharacterized protein</fullName>
    </submittedName>
</protein>
<comment type="caution">
    <text evidence="1">The sequence shown here is derived from an EMBL/GenBank/DDBJ whole genome shotgun (WGS) entry which is preliminary data.</text>
</comment>
<gene>
    <name evidence="1" type="ORF">C4900_07125</name>
</gene>
<reference evidence="1 2" key="1">
    <citation type="submission" date="2018-02" db="EMBL/GenBank/DDBJ databases">
        <title>Insights into the biology of acidophilic members of the Acidiferrobacteraceae family derived from comparative genomic analyses.</title>
        <authorList>
            <person name="Issotta F."/>
            <person name="Thyssen C."/>
            <person name="Mena C."/>
            <person name="Moya A."/>
            <person name="Bellenberg S."/>
            <person name="Sproer C."/>
            <person name="Covarrubias P.C."/>
            <person name="Sand W."/>
            <person name="Quatrini R."/>
            <person name="Vera M."/>
        </authorList>
    </citation>
    <scope>NUCLEOTIDE SEQUENCE [LARGE SCALE GENOMIC DNA]</scope>
    <source>
        <strain evidence="2">m-1</strain>
    </source>
</reference>
<dbReference type="EMBL" id="PSYR01000002">
    <property type="protein sequence ID" value="RCN55696.1"/>
    <property type="molecule type" value="Genomic_DNA"/>
</dbReference>
<sequence length="111" mass="11912">MQRFDLLLGEHLGGRPIRVRAGQVGHMHQAHADDAEKRQIALEAQGLLEQAVLDLAAGFEHLMPDLDAPAPPIPPHLLGGGREVFDDEIVSNTQLIGSTRPAGTTRSPRSG</sequence>
<evidence type="ECO:0000313" key="1">
    <source>
        <dbReference type="EMBL" id="RCN55696.1"/>
    </source>
</evidence>
<evidence type="ECO:0000313" key="2">
    <source>
        <dbReference type="Proteomes" id="UP000253250"/>
    </source>
</evidence>
<accession>A0A368HB78</accession>
<dbReference type="Proteomes" id="UP000253250">
    <property type="component" value="Unassembled WGS sequence"/>
</dbReference>
<keyword evidence="2" id="KW-1185">Reference proteome</keyword>
<organism evidence="1 2">
    <name type="scientific">Acidiferrobacter thiooxydans</name>
    <dbReference type="NCBI Taxonomy" id="163359"/>
    <lineage>
        <taxon>Bacteria</taxon>
        <taxon>Pseudomonadati</taxon>
        <taxon>Pseudomonadota</taxon>
        <taxon>Gammaproteobacteria</taxon>
        <taxon>Acidiferrobacterales</taxon>
        <taxon>Acidiferrobacteraceae</taxon>
        <taxon>Acidiferrobacter</taxon>
    </lineage>
</organism>
<name>A0A368HB78_9GAMM</name>
<proteinExistence type="predicted"/>
<dbReference type="RefSeq" id="WP_114282836.1">
    <property type="nucleotide sequence ID" value="NZ_PSYR01000002.1"/>
</dbReference>